<sequence>MKIRLLMIRRRANMDQIKAACLIQSYRCIATPVTVMRGVGCRGGSPRSMSRALAHLLITCPKNLMAKFSRCKSIVLMAIGCYPCKGKLETSDIMDVGRQLRSQRQVDLPGDRFVAAHLHWGVPKGIVVMGVYLYDDQGLDADNMAIISGILKYVGLLNFLGMDWIVLGDWNLQPE</sequence>
<proteinExistence type="predicted"/>
<reference evidence="1" key="1">
    <citation type="submission" date="2023-10" db="EMBL/GenBank/DDBJ databases">
        <authorList>
            <person name="Chen Y."/>
            <person name="Shah S."/>
            <person name="Dougan E. K."/>
            <person name="Thang M."/>
            <person name="Chan C."/>
        </authorList>
    </citation>
    <scope>NUCLEOTIDE SEQUENCE [LARGE SCALE GENOMIC DNA]</scope>
</reference>
<keyword evidence="2" id="KW-1185">Reference proteome</keyword>
<accession>A0ABN9XJN9</accession>
<comment type="caution">
    <text evidence="1">The sequence shown here is derived from an EMBL/GenBank/DDBJ whole genome shotgun (WGS) entry which is preliminary data.</text>
</comment>
<dbReference type="Proteomes" id="UP001189429">
    <property type="component" value="Unassembled WGS sequence"/>
</dbReference>
<gene>
    <name evidence="1" type="ORF">PCOR1329_LOCUS76211</name>
</gene>
<feature type="non-terminal residue" evidence="1">
    <location>
        <position position="175"/>
    </location>
</feature>
<evidence type="ECO:0000313" key="2">
    <source>
        <dbReference type="Proteomes" id="UP001189429"/>
    </source>
</evidence>
<protein>
    <submittedName>
        <fullName evidence="1">Uncharacterized protein</fullName>
    </submittedName>
</protein>
<name>A0ABN9XJN9_9DINO</name>
<organism evidence="1 2">
    <name type="scientific">Prorocentrum cordatum</name>
    <dbReference type="NCBI Taxonomy" id="2364126"/>
    <lineage>
        <taxon>Eukaryota</taxon>
        <taxon>Sar</taxon>
        <taxon>Alveolata</taxon>
        <taxon>Dinophyceae</taxon>
        <taxon>Prorocentrales</taxon>
        <taxon>Prorocentraceae</taxon>
        <taxon>Prorocentrum</taxon>
    </lineage>
</organism>
<dbReference type="EMBL" id="CAUYUJ010020457">
    <property type="protein sequence ID" value="CAK0898306.1"/>
    <property type="molecule type" value="Genomic_DNA"/>
</dbReference>
<evidence type="ECO:0000313" key="1">
    <source>
        <dbReference type="EMBL" id="CAK0898306.1"/>
    </source>
</evidence>